<evidence type="ECO:0000313" key="2">
    <source>
        <dbReference type="Proteomes" id="UP000326961"/>
    </source>
</evidence>
<organism evidence="1 2">
    <name type="scientific">Paraclostridium bifermentans</name>
    <name type="common">Clostridium bifermentans</name>
    <dbReference type="NCBI Taxonomy" id="1490"/>
    <lineage>
        <taxon>Bacteria</taxon>
        <taxon>Bacillati</taxon>
        <taxon>Bacillota</taxon>
        <taxon>Clostridia</taxon>
        <taxon>Peptostreptococcales</taxon>
        <taxon>Peptostreptococcaceae</taxon>
        <taxon>Paraclostridium</taxon>
    </lineage>
</organism>
<dbReference type="SUPFAM" id="SSF51338">
    <property type="entry name" value="Composite domain of metallo-dependent hydrolases"/>
    <property type="match status" value="1"/>
</dbReference>
<dbReference type="RefSeq" id="WP_150887494.1">
    <property type="nucleotide sequence ID" value="NZ_CP032452.1"/>
</dbReference>
<gene>
    <name evidence="1" type="ORF">D4A35_00005</name>
</gene>
<dbReference type="AlphaFoldDB" id="A0A5P3XJT4"/>
<dbReference type="EMBL" id="CP032452">
    <property type="protein sequence ID" value="QEZ70639.1"/>
    <property type="molecule type" value="Genomic_DNA"/>
</dbReference>
<dbReference type="PANTHER" id="PTHR11647:SF1">
    <property type="entry name" value="COLLAPSIN RESPONSE MEDIATOR PROTEIN"/>
    <property type="match status" value="1"/>
</dbReference>
<protein>
    <recommendedName>
        <fullName evidence="3">Adenine deaminase</fullName>
    </recommendedName>
</protein>
<sequence length="72" mass="7837">MGLIDYSIKNKKSELVLKNANIVNVFSHEIVKADVAIEKGIVVGIGSYDGINNIDLNGKYITPGFIDPHVHS</sequence>
<reference evidence="1 2" key="1">
    <citation type="submission" date="2018-09" db="EMBL/GenBank/DDBJ databases">
        <title>A clostridial neurotoxin that targets Anopheles mosquitoes.</title>
        <authorList>
            <person name="Contreras E."/>
            <person name="Masuyer G."/>
            <person name="Qureshi N."/>
            <person name="Chawla S."/>
            <person name="Lim H.L."/>
            <person name="Chen J."/>
            <person name="Stenmark P."/>
            <person name="Gill S."/>
        </authorList>
    </citation>
    <scope>NUCLEOTIDE SEQUENCE [LARGE SCALE GENOMIC DNA]</scope>
    <source>
        <strain evidence="1 2">Cbm</strain>
    </source>
</reference>
<evidence type="ECO:0000313" key="1">
    <source>
        <dbReference type="EMBL" id="QEZ70639.1"/>
    </source>
</evidence>
<dbReference type="Proteomes" id="UP000326961">
    <property type="component" value="Chromosome"/>
</dbReference>
<dbReference type="GO" id="GO:0016810">
    <property type="term" value="F:hydrolase activity, acting on carbon-nitrogen (but not peptide) bonds"/>
    <property type="evidence" value="ECO:0007669"/>
    <property type="project" value="InterPro"/>
</dbReference>
<name>A0A5P3XJT4_PARBF</name>
<evidence type="ECO:0008006" key="3">
    <source>
        <dbReference type="Google" id="ProtNLM"/>
    </source>
</evidence>
<dbReference type="PANTHER" id="PTHR11647">
    <property type="entry name" value="HYDRANTOINASE/DIHYDROPYRIMIDINASE FAMILY MEMBER"/>
    <property type="match status" value="1"/>
</dbReference>
<dbReference type="InterPro" id="IPR011059">
    <property type="entry name" value="Metal-dep_hydrolase_composite"/>
</dbReference>
<proteinExistence type="predicted"/>
<dbReference type="InterPro" id="IPR050378">
    <property type="entry name" value="Metallo-dep_Hydrolases_sf"/>
</dbReference>
<accession>A0A5P3XJT4</accession>
<dbReference type="Gene3D" id="3.20.20.140">
    <property type="entry name" value="Metal-dependent hydrolases"/>
    <property type="match status" value="1"/>
</dbReference>